<keyword evidence="1" id="KW-0472">Membrane</keyword>
<feature type="transmembrane region" description="Helical" evidence="1">
    <location>
        <begin position="20"/>
        <end position="42"/>
    </location>
</feature>
<protein>
    <submittedName>
        <fullName evidence="2">Uncharacterized protein</fullName>
    </submittedName>
</protein>
<proteinExistence type="predicted"/>
<reference evidence="3" key="1">
    <citation type="submission" date="2015-03" db="EMBL/GenBank/DDBJ databases">
        <authorList>
            <consortium name="Pathogen Informatics"/>
        </authorList>
    </citation>
    <scope>NUCLEOTIDE SEQUENCE [LARGE SCALE GENOMIC DNA]</scope>
    <source>
        <strain evidence="3">NCTC11134</strain>
    </source>
</reference>
<accession>A0A0H5P3X7</accession>
<organism evidence="2 3">
    <name type="scientific">Nocardia farcinica</name>
    <dbReference type="NCBI Taxonomy" id="37329"/>
    <lineage>
        <taxon>Bacteria</taxon>
        <taxon>Bacillati</taxon>
        <taxon>Actinomycetota</taxon>
        <taxon>Actinomycetes</taxon>
        <taxon>Mycobacteriales</taxon>
        <taxon>Nocardiaceae</taxon>
        <taxon>Nocardia</taxon>
    </lineage>
</organism>
<evidence type="ECO:0000256" key="1">
    <source>
        <dbReference type="SAM" id="Phobius"/>
    </source>
</evidence>
<evidence type="ECO:0000313" key="3">
    <source>
        <dbReference type="Proteomes" id="UP000057820"/>
    </source>
</evidence>
<dbReference type="Proteomes" id="UP000057820">
    <property type="component" value="Chromosome 1"/>
</dbReference>
<dbReference type="EMBL" id="LN868938">
    <property type="protein sequence ID" value="CRY77196.1"/>
    <property type="molecule type" value="Genomic_DNA"/>
</dbReference>
<sequence>MTGSVRRRPRPPAPKFGRPASARGVLVVWIALIAAASLALALL</sequence>
<name>A0A0H5P3X7_NOCFR</name>
<evidence type="ECO:0000313" key="2">
    <source>
        <dbReference type="EMBL" id="CRY77196.1"/>
    </source>
</evidence>
<gene>
    <name evidence="2" type="ORF">ERS450000_02228</name>
</gene>
<dbReference type="AlphaFoldDB" id="A0A0H5P3X7"/>
<keyword evidence="1" id="KW-0812">Transmembrane</keyword>
<keyword evidence="1" id="KW-1133">Transmembrane helix</keyword>
<dbReference type="KEGG" id="nfr:ERS450000_02228"/>